<evidence type="ECO:0000313" key="2">
    <source>
        <dbReference type="Proteomes" id="UP001152747"/>
    </source>
</evidence>
<evidence type="ECO:0000313" key="1">
    <source>
        <dbReference type="EMBL" id="CAI5447863.1"/>
    </source>
</evidence>
<name>A0A9P1N1T6_9PELO</name>
<gene>
    <name evidence="1" type="ORF">CAMP_LOCUS10500</name>
</gene>
<sequence>MVHLTKLCRFAFHNLDDAIPTRILSLGVLGVGINQLVEEKLWKTGSPGVSGGLFTSLVLELPELEVD</sequence>
<comment type="caution">
    <text evidence="1">The sequence shown here is derived from an EMBL/GenBank/DDBJ whole genome shotgun (WGS) entry which is preliminary data.</text>
</comment>
<organism evidence="1 2">
    <name type="scientific">Caenorhabditis angaria</name>
    <dbReference type="NCBI Taxonomy" id="860376"/>
    <lineage>
        <taxon>Eukaryota</taxon>
        <taxon>Metazoa</taxon>
        <taxon>Ecdysozoa</taxon>
        <taxon>Nematoda</taxon>
        <taxon>Chromadorea</taxon>
        <taxon>Rhabditida</taxon>
        <taxon>Rhabditina</taxon>
        <taxon>Rhabditomorpha</taxon>
        <taxon>Rhabditoidea</taxon>
        <taxon>Rhabditidae</taxon>
        <taxon>Peloderinae</taxon>
        <taxon>Caenorhabditis</taxon>
    </lineage>
</organism>
<protein>
    <submittedName>
        <fullName evidence="1">Uncharacterized protein</fullName>
    </submittedName>
</protein>
<keyword evidence="2" id="KW-1185">Reference proteome</keyword>
<dbReference type="AlphaFoldDB" id="A0A9P1N1T6"/>
<dbReference type="EMBL" id="CANHGI010000004">
    <property type="protein sequence ID" value="CAI5447863.1"/>
    <property type="molecule type" value="Genomic_DNA"/>
</dbReference>
<accession>A0A9P1N1T6</accession>
<reference evidence="1" key="1">
    <citation type="submission" date="2022-11" db="EMBL/GenBank/DDBJ databases">
        <authorList>
            <person name="Kikuchi T."/>
        </authorList>
    </citation>
    <scope>NUCLEOTIDE SEQUENCE</scope>
    <source>
        <strain evidence="1">PS1010</strain>
    </source>
</reference>
<dbReference type="Proteomes" id="UP001152747">
    <property type="component" value="Unassembled WGS sequence"/>
</dbReference>
<proteinExistence type="predicted"/>